<name>A0ABQ6VFL6_9CORY</name>
<evidence type="ECO:0000256" key="7">
    <source>
        <dbReference type="RuleBase" id="RU367016"/>
    </source>
</evidence>
<evidence type="ECO:0000313" key="9">
    <source>
        <dbReference type="EMBL" id="KAB3523204.1"/>
    </source>
</evidence>
<gene>
    <name evidence="9" type="ORF">F8377_03415</name>
</gene>
<evidence type="ECO:0000256" key="2">
    <source>
        <dbReference type="ARBA" id="ARBA00010792"/>
    </source>
</evidence>
<evidence type="ECO:0000256" key="4">
    <source>
        <dbReference type="ARBA" id="ARBA00022692"/>
    </source>
</evidence>
<evidence type="ECO:0000256" key="5">
    <source>
        <dbReference type="ARBA" id="ARBA00022989"/>
    </source>
</evidence>
<dbReference type="EMBL" id="WBZJ01000001">
    <property type="protein sequence ID" value="KAB3523204.1"/>
    <property type="molecule type" value="Genomic_DNA"/>
</dbReference>
<keyword evidence="3 7" id="KW-1003">Cell membrane</keyword>
<evidence type="ECO:0000256" key="6">
    <source>
        <dbReference type="ARBA" id="ARBA00023136"/>
    </source>
</evidence>
<keyword evidence="10" id="KW-1185">Reference proteome</keyword>
<dbReference type="RefSeq" id="WP_151841817.1">
    <property type="nucleotide sequence ID" value="NZ_CP061033.1"/>
</dbReference>
<protein>
    <submittedName>
        <fullName evidence="9">DedA family protein</fullName>
    </submittedName>
</protein>
<comment type="caution">
    <text evidence="9">The sequence shown here is derived from an EMBL/GenBank/DDBJ whole genome shotgun (WGS) entry which is preliminary data.</text>
</comment>
<keyword evidence="4 7" id="KW-0812">Transmembrane</keyword>
<dbReference type="Proteomes" id="UP000436181">
    <property type="component" value="Unassembled WGS sequence"/>
</dbReference>
<dbReference type="PANTHER" id="PTHR30353:SF0">
    <property type="entry name" value="TRANSMEMBRANE PROTEIN"/>
    <property type="match status" value="1"/>
</dbReference>
<evidence type="ECO:0000256" key="1">
    <source>
        <dbReference type="ARBA" id="ARBA00004651"/>
    </source>
</evidence>
<feature type="transmembrane region" description="Helical" evidence="7">
    <location>
        <begin position="68"/>
        <end position="92"/>
    </location>
</feature>
<feature type="transmembrane region" description="Helical" evidence="7">
    <location>
        <begin position="28"/>
        <end position="48"/>
    </location>
</feature>
<dbReference type="PANTHER" id="PTHR30353">
    <property type="entry name" value="INNER MEMBRANE PROTEIN DEDA-RELATED"/>
    <property type="match status" value="1"/>
</dbReference>
<feature type="transmembrane region" description="Helical" evidence="7">
    <location>
        <begin position="189"/>
        <end position="211"/>
    </location>
</feature>
<reference evidence="9 10" key="1">
    <citation type="submission" date="2019-10" db="EMBL/GenBank/DDBJ databases">
        <title>Corynebacterium sp novel species isolated from the respiratory tract of Marmot.</title>
        <authorList>
            <person name="Zhang G."/>
        </authorList>
    </citation>
    <scope>NUCLEOTIDE SEQUENCE [LARGE SCALE GENOMIC DNA]</scope>
    <source>
        <strain evidence="9 10">336</strain>
    </source>
</reference>
<proteinExistence type="inferred from homology"/>
<keyword evidence="6 7" id="KW-0472">Membrane</keyword>
<evidence type="ECO:0000313" key="10">
    <source>
        <dbReference type="Proteomes" id="UP000436181"/>
    </source>
</evidence>
<evidence type="ECO:0000259" key="8">
    <source>
        <dbReference type="Pfam" id="PF09335"/>
    </source>
</evidence>
<sequence length="217" mass="23601">MSETVMALGPEWADPMVLLSGSGPFGDAILAAMALIVFIESGLLFPFLPGDSLLFTAGLLARQPDPFAPLWLIMVVAPIAAFLGDQVGYMIGHKLNPYLEQRPDGKIFKREYVTQTEDFFDKHGPITVILCRFVPIVRTYAPLVAGMAGMHYRTFVAYNAIGAVLWGAGVVGLGALLGEIDFVKNNIEAIFLVIVLASVVPALYGVILKWFKKEKKA</sequence>
<comment type="subcellular location">
    <subcellularLocation>
        <location evidence="1 7">Cell membrane</location>
        <topology evidence="1 7">Multi-pass membrane protein</topology>
    </subcellularLocation>
</comment>
<dbReference type="InterPro" id="IPR032818">
    <property type="entry name" value="DedA-like"/>
</dbReference>
<dbReference type="InterPro" id="IPR032816">
    <property type="entry name" value="VTT_dom"/>
</dbReference>
<dbReference type="Pfam" id="PF09335">
    <property type="entry name" value="VTT_dom"/>
    <property type="match status" value="1"/>
</dbReference>
<feature type="transmembrane region" description="Helical" evidence="7">
    <location>
        <begin position="155"/>
        <end position="177"/>
    </location>
</feature>
<comment type="similarity">
    <text evidence="2 7">Belongs to the DedA family.</text>
</comment>
<keyword evidence="5 7" id="KW-1133">Transmembrane helix</keyword>
<feature type="domain" description="VTT" evidence="8">
    <location>
        <begin position="48"/>
        <end position="175"/>
    </location>
</feature>
<accession>A0ABQ6VFL6</accession>
<organism evidence="9 10">
    <name type="scientific">Corynebacterium zhongnanshanii</name>
    <dbReference type="NCBI Taxonomy" id="2768834"/>
    <lineage>
        <taxon>Bacteria</taxon>
        <taxon>Bacillati</taxon>
        <taxon>Actinomycetota</taxon>
        <taxon>Actinomycetes</taxon>
        <taxon>Mycobacteriales</taxon>
        <taxon>Corynebacteriaceae</taxon>
        <taxon>Corynebacterium</taxon>
    </lineage>
</organism>
<evidence type="ECO:0000256" key="3">
    <source>
        <dbReference type="ARBA" id="ARBA00022475"/>
    </source>
</evidence>